<dbReference type="InterPro" id="IPR001245">
    <property type="entry name" value="Ser-Thr/Tyr_kinase_cat_dom"/>
</dbReference>
<proteinExistence type="inferred from homology"/>
<evidence type="ECO:0000313" key="16">
    <source>
        <dbReference type="Proteomes" id="UP001217089"/>
    </source>
</evidence>
<feature type="compositionally biased region" description="Basic and acidic residues" evidence="12">
    <location>
        <begin position="847"/>
        <end position="858"/>
    </location>
</feature>
<comment type="similarity">
    <text evidence="1">Belongs to the protein kinase superfamily. TKL Ser/Thr protein kinase family.</text>
</comment>
<dbReference type="Proteomes" id="UP001217089">
    <property type="component" value="Unassembled WGS sequence"/>
</dbReference>
<feature type="compositionally biased region" description="Low complexity" evidence="12">
    <location>
        <begin position="917"/>
        <end position="928"/>
    </location>
</feature>
<feature type="region of interest" description="Disordered" evidence="12">
    <location>
        <begin position="475"/>
        <end position="499"/>
    </location>
</feature>
<name>A0ABQ9F8W2_TEGGR</name>
<evidence type="ECO:0000256" key="10">
    <source>
        <dbReference type="PROSITE-ProRule" id="PRU00125"/>
    </source>
</evidence>
<dbReference type="InterPro" id="IPR001781">
    <property type="entry name" value="Znf_LIM"/>
</dbReference>
<feature type="domain" description="Protein kinase" evidence="13">
    <location>
        <begin position="91"/>
        <end position="437"/>
    </location>
</feature>
<dbReference type="Pfam" id="PF00412">
    <property type="entry name" value="LIM"/>
    <property type="match status" value="2"/>
</dbReference>
<protein>
    <recommendedName>
        <fullName evidence="17">LIM domain kinase 1</fullName>
    </recommendedName>
</protein>
<feature type="region of interest" description="Disordered" evidence="12">
    <location>
        <begin position="847"/>
        <end position="878"/>
    </location>
</feature>
<dbReference type="InterPro" id="IPR000719">
    <property type="entry name" value="Prot_kinase_dom"/>
</dbReference>
<keyword evidence="9 10" id="KW-0440">LIM domain</keyword>
<sequence length="997" mass="111822">MIMSGDVNPEGEHKCSKCTKTITDDSYIQALNSDWHTRCFSWYFEKDGKLYCKQDYWKVFGEACNKCSDIITGPVMVAGEHRYHPECFQCVNCNSFIGDGDTYALWKMLQQKNEAFVDRGLQKTKTSLHTACGNSCYSGNLSPSRRRSKSPSPLPPSRQKSIDLTRASSFRLQPQSHRVFRANDLITGEILGRGFFGQAVKVTHKVTGEVMVLKEMFRFDEDAQKSFLKEVSVLRKYIPGGTLKDLLHDSSKELPWIQRVKFTKDIAAGMAYLHSMDIVHRDLNSQNCLVKEDLTIVVADFGLARVIPDEVFRRPDIPWGSKKKGSGKKRFHRKKRYTVVGSPYWMAPEMMSGKKYDEKVDLFSYGIVMCEIIGRVFADPDILPRTLDFGLNVEVFKSKYCGDCPDAFFKIAVMCCQMDSEKRPKFEQVEMWCDSLLFHLEHGSALPLDLQGDPVLFHQSEKEFFKIKNEIKTTQKGNPCTRSPSLKTIQEKSRDSRTGSAILDQVDAIHVPNKNSNEQDLPMSETKTEESDLKNSVIEQSSNNVTVTENIANDPSDKMICTPTISDSSEKTENIPKSILKKKSSFNGLEKNVDEKDNLLCKEESMLLSPESEIKSDLVSLECNKMESLNSNKGRNNEFLSHSDDENKVKEVVKSTSEFNMKSALIDHKENNVSSNDENNHKNLPDVNNQIIENSPGLVKTSNMPVTMLTNNDDIQVNKIKTEPAVNDGNLQSQINSDLNVKNDKLRTCSNPSSASKGELSGLDVSPVAMHLVSLNLTDSGSCNISHKTEMVKSPSTDKICLSSKCDKISISQGDSFVLSVMQKTDKEQFQNLDDNSLSNSKLYKRLSDDNDSVDHSNTKQQNISSPSSGQELSDSKMKNNLSKISLQTGEKQLNNLMQHGSKQQKVVNSQSKNVLSRDQSLDSSSSDSHSRDQSYESKSCDSLSWDQSCDRKSCDSFSRDQSDDNNSNETVSRGHLVSSFDSILSALEFADASDSD</sequence>
<dbReference type="SUPFAM" id="SSF57716">
    <property type="entry name" value="Glucocorticoid receptor-like (DNA-binding domain)"/>
    <property type="match status" value="2"/>
</dbReference>
<evidence type="ECO:0000256" key="11">
    <source>
        <dbReference type="PROSITE-ProRule" id="PRU10141"/>
    </source>
</evidence>
<dbReference type="PANTHER" id="PTHR46485:SF4">
    <property type="entry name" value="LIM DOMAIN KINASE 1"/>
    <property type="match status" value="1"/>
</dbReference>
<keyword evidence="7 10" id="KW-0862">Zinc</keyword>
<dbReference type="PROSITE" id="PS00478">
    <property type="entry name" value="LIM_DOMAIN_1"/>
    <property type="match status" value="1"/>
</dbReference>
<evidence type="ECO:0000256" key="8">
    <source>
        <dbReference type="ARBA" id="ARBA00022840"/>
    </source>
</evidence>
<feature type="compositionally biased region" description="Polar residues" evidence="12">
    <location>
        <begin position="859"/>
        <end position="878"/>
    </location>
</feature>
<comment type="caution">
    <text evidence="15">The sequence shown here is derived from an EMBL/GenBank/DDBJ whole genome shotgun (WGS) entry which is preliminary data.</text>
</comment>
<keyword evidence="4 10" id="KW-0479">Metal-binding</keyword>
<feature type="region of interest" description="Disordered" evidence="12">
    <location>
        <begin position="139"/>
        <end position="160"/>
    </location>
</feature>
<evidence type="ECO:0000259" key="14">
    <source>
        <dbReference type="PROSITE" id="PS50023"/>
    </source>
</evidence>
<evidence type="ECO:0000256" key="2">
    <source>
        <dbReference type="ARBA" id="ARBA00022527"/>
    </source>
</evidence>
<evidence type="ECO:0000256" key="5">
    <source>
        <dbReference type="ARBA" id="ARBA00022741"/>
    </source>
</evidence>
<keyword evidence="3" id="KW-0808">Transferase</keyword>
<evidence type="ECO:0000256" key="1">
    <source>
        <dbReference type="ARBA" id="ARBA00005843"/>
    </source>
</evidence>
<dbReference type="EMBL" id="JARBDR010000440">
    <property type="protein sequence ID" value="KAJ8312730.1"/>
    <property type="molecule type" value="Genomic_DNA"/>
</dbReference>
<dbReference type="CDD" id="cd09365">
    <property type="entry name" value="LIM2_LIMK"/>
    <property type="match status" value="1"/>
</dbReference>
<feature type="binding site" evidence="11">
    <location>
        <position position="214"/>
    </location>
    <ligand>
        <name>ATP</name>
        <dbReference type="ChEBI" id="CHEBI:30616"/>
    </ligand>
</feature>
<dbReference type="InterPro" id="IPR011009">
    <property type="entry name" value="Kinase-like_dom_sf"/>
</dbReference>
<evidence type="ECO:0000259" key="13">
    <source>
        <dbReference type="PROSITE" id="PS50011"/>
    </source>
</evidence>
<evidence type="ECO:0000256" key="3">
    <source>
        <dbReference type="ARBA" id="ARBA00022679"/>
    </source>
</evidence>
<keyword evidence="2" id="KW-0723">Serine/threonine-protein kinase</keyword>
<feature type="region of interest" description="Disordered" evidence="12">
    <location>
        <begin position="554"/>
        <end position="573"/>
    </location>
</feature>
<dbReference type="Gene3D" id="2.10.110.10">
    <property type="entry name" value="Cysteine Rich Protein"/>
    <property type="match status" value="2"/>
</dbReference>
<evidence type="ECO:0008006" key="17">
    <source>
        <dbReference type="Google" id="ProtNLM"/>
    </source>
</evidence>
<dbReference type="InterPro" id="IPR017441">
    <property type="entry name" value="Protein_kinase_ATP_BS"/>
</dbReference>
<keyword evidence="8 11" id="KW-0067">ATP-binding</keyword>
<dbReference type="PROSITE" id="PS50011">
    <property type="entry name" value="PROTEIN_KINASE_DOM"/>
    <property type="match status" value="1"/>
</dbReference>
<keyword evidence="16" id="KW-1185">Reference proteome</keyword>
<feature type="region of interest" description="Disordered" evidence="12">
    <location>
        <begin position="511"/>
        <end position="534"/>
    </location>
</feature>
<feature type="region of interest" description="Disordered" evidence="12">
    <location>
        <begin position="899"/>
        <end position="975"/>
    </location>
</feature>
<feature type="compositionally biased region" description="Polar residues" evidence="12">
    <location>
        <begin position="475"/>
        <end position="488"/>
    </location>
</feature>
<dbReference type="PANTHER" id="PTHR46485">
    <property type="entry name" value="LIM DOMAIN KINASE 1"/>
    <property type="match status" value="1"/>
</dbReference>
<feature type="domain" description="LIM zinc-binding" evidence="14">
    <location>
        <begin position="62"/>
        <end position="143"/>
    </location>
</feature>
<organism evidence="15 16">
    <name type="scientific">Tegillarca granosa</name>
    <name type="common">Malaysian cockle</name>
    <name type="synonym">Anadara granosa</name>
    <dbReference type="NCBI Taxonomy" id="220873"/>
    <lineage>
        <taxon>Eukaryota</taxon>
        <taxon>Metazoa</taxon>
        <taxon>Spiralia</taxon>
        <taxon>Lophotrochozoa</taxon>
        <taxon>Mollusca</taxon>
        <taxon>Bivalvia</taxon>
        <taxon>Autobranchia</taxon>
        <taxon>Pteriomorphia</taxon>
        <taxon>Arcoida</taxon>
        <taxon>Arcoidea</taxon>
        <taxon>Arcidae</taxon>
        <taxon>Tegillarca</taxon>
    </lineage>
</organism>
<dbReference type="SMART" id="SM00132">
    <property type="entry name" value="LIM"/>
    <property type="match status" value="2"/>
</dbReference>
<dbReference type="Gene3D" id="3.30.200.20">
    <property type="entry name" value="Phosphorylase Kinase, domain 1"/>
    <property type="match status" value="1"/>
</dbReference>
<dbReference type="PROSITE" id="PS00107">
    <property type="entry name" value="PROTEIN_KINASE_ATP"/>
    <property type="match status" value="1"/>
</dbReference>
<reference evidence="15 16" key="1">
    <citation type="submission" date="2022-12" db="EMBL/GenBank/DDBJ databases">
        <title>Chromosome-level genome of Tegillarca granosa.</title>
        <authorList>
            <person name="Kim J."/>
        </authorList>
    </citation>
    <scope>NUCLEOTIDE SEQUENCE [LARGE SCALE GENOMIC DNA]</scope>
    <source>
        <strain evidence="15">Teg-2019</strain>
        <tissue evidence="15">Adductor muscle</tissue>
    </source>
</reference>
<dbReference type="Pfam" id="PF07714">
    <property type="entry name" value="PK_Tyr_Ser-Thr"/>
    <property type="match status" value="1"/>
</dbReference>
<evidence type="ECO:0000256" key="7">
    <source>
        <dbReference type="ARBA" id="ARBA00022833"/>
    </source>
</evidence>
<feature type="compositionally biased region" description="Basic and acidic residues" evidence="12">
    <location>
        <begin position="929"/>
        <end position="940"/>
    </location>
</feature>
<dbReference type="PROSITE" id="PS50023">
    <property type="entry name" value="LIM_DOMAIN_2"/>
    <property type="match status" value="1"/>
</dbReference>
<dbReference type="InterPro" id="IPR050940">
    <property type="entry name" value="Actin_reg-Ser/Thr_kinase"/>
</dbReference>
<accession>A0ABQ9F8W2</accession>
<dbReference type="SUPFAM" id="SSF56112">
    <property type="entry name" value="Protein kinase-like (PK-like)"/>
    <property type="match status" value="1"/>
</dbReference>
<gene>
    <name evidence="15" type="ORF">KUTeg_010103</name>
</gene>
<feature type="compositionally biased region" description="Basic and acidic residues" evidence="12">
    <location>
        <begin position="949"/>
        <end position="963"/>
    </location>
</feature>
<evidence type="ECO:0000256" key="9">
    <source>
        <dbReference type="ARBA" id="ARBA00023038"/>
    </source>
</evidence>
<feature type="compositionally biased region" description="Polar residues" evidence="12">
    <location>
        <begin position="899"/>
        <end position="915"/>
    </location>
</feature>
<dbReference type="Gene3D" id="1.10.510.10">
    <property type="entry name" value="Transferase(Phosphotransferase) domain 1"/>
    <property type="match status" value="1"/>
</dbReference>
<evidence type="ECO:0000256" key="4">
    <source>
        <dbReference type="ARBA" id="ARBA00022723"/>
    </source>
</evidence>
<evidence type="ECO:0000313" key="15">
    <source>
        <dbReference type="EMBL" id="KAJ8312730.1"/>
    </source>
</evidence>
<evidence type="ECO:0000256" key="6">
    <source>
        <dbReference type="ARBA" id="ARBA00022777"/>
    </source>
</evidence>
<keyword evidence="5 11" id="KW-0547">Nucleotide-binding</keyword>
<keyword evidence="6" id="KW-0418">Kinase</keyword>
<evidence type="ECO:0000256" key="12">
    <source>
        <dbReference type="SAM" id="MobiDB-lite"/>
    </source>
</evidence>